<accession>A0A8D0ER92</accession>
<organism evidence="1 2">
    <name type="scientific">Strix occidentalis caurina</name>
    <name type="common">northern spotted owl</name>
    <dbReference type="NCBI Taxonomy" id="311401"/>
    <lineage>
        <taxon>Eukaryota</taxon>
        <taxon>Metazoa</taxon>
        <taxon>Chordata</taxon>
        <taxon>Craniata</taxon>
        <taxon>Vertebrata</taxon>
        <taxon>Euteleostomi</taxon>
        <taxon>Archelosauria</taxon>
        <taxon>Archosauria</taxon>
        <taxon>Dinosauria</taxon>
        <taxon>Saurischia</taxon>
        <taxon>Theropoda</taxon>
        <taxon>Coelurosauria</taxon>
        <taxon>Aves</taxon>
        <taxon>Neognathae</taxon>
        <taxon>Neoaves</taxon>
        <taxon>Telluraves</taxon>
        <taxon>Strigiformes</taxon>
        <taxon>Strigidae</taxon>
        <taxon>Strix</taxon>
    </lineage>
</organism>
<protein>
    <submittedName>
        <fullName evidence="1">Uncharacterized protein</fullName>
    </submittedName>
</protein>
<dbReference type="AlphaFoldDB" id="A0A8D0ER92"/>
<reference evidence="1" key="2">
    <citation type="submission" date="2025-09" db="UniProtKB">
        <authorList>
            <consortium name="Ensembl"/>
        </authorList>
    </citation>
    <scope>IDENTIFICATION</scope>
</reference>
<dbReference type="Gene3D" id="3.90.280.10">
    <property type="entry name" value="PEBP-like"/>
    <property type="match status" value="1"/>
</dbReference>
<proteinExistence type="predicted"/>
<sequence>PAALCRRAAPQGPMEDVPAAPLLPARYWWEELRRTTRMPRWKEQCGSRLVCAPPPPSLPQLLWAPSCLLQRFSLPEVLIPLEEARAEWEKTSGPFHKQRVVEHCGIFRALFKGATFTPWVTQRLECSQEDKHPVLVCCGNMVTVSEVCEGSWEQRWAFLSDTSNGVFLLTNSPGNAIESGKEICCYSPPFPAVGTGCHCFIFLLLQPDCPVDFSKGVWQTPCHSLKMGTLSTFDFSRKREAAVTPAGLACFQCQWGSSITWVFHQLLGEKCSVWGCGRGPVCGPGHGPYVWRRGSVGELWLWALAWAWHLSGSCSRTGWVQSEPSSIKLTAG</sequence>
<dbReference type="SUPFAM" id="SSF49777">
    <property type="entry name" value="PEBP-like"/>
    <property type="match status" value="1"/>
</dbReference>
<keyword evidence="2" id="KW-1185">Reference proteome</keyword>
<reference evidence="1" key="1">
    <citation type="submission" date="2025-08" db="UniProtKB">
        <authorList>
            <consortium name="Ensembl"/>
        </authorList>
    </citation>
    <scope>IDENTIFICATION</scope>
</reference>
<name>A0A8D0ER92_STROC</name>
<dbReference type="Ensembl" id="ENSSOCT00000004327.1">
    <property type="protein sequence ID" value="ENSSOCP00000004211.1"/>
    <property type="gene ID" value="ENSSOCG00000003171.1"/>
</dbReference>
<evidence type="ECO:0000313" key="1">
    <source>
        <dbReference type="Ensembl" id="ENSSOCP00000004211.1"/>
    </source>
</evidence>
<dbReference type="InterPro" id="IPR036610">
    <property type="entry name" value="PEBP-like_sf"/>
</dbReference>
<dbReference type="Proteomes" id="UP000694551">
    <property type="component" value="Unplaced"/>
</dbReference>
<evidence type="ECO:0000313" key="2">
    <source>
        <dbReference type="Proteomes" id="UP000694551"/>
    </source>
</evidence>